<dbReference type="AlphaFoldDB" id="A0A2N9G3A0"/>
<feature type="domain" description="Reverse transcriptase zinc-binding" evidence="1">
    <location>
        <begin position="107"/>
        <end position="180"/>
    </location>
</feature>
<proteinExistence type="predicted"/>
<evidence type="ECO:0000313" key="2">
    <source>
        <dbReference type="EMBL" id="SPC94052.1"/>
    </source>
</evidence>
<organism evidence="2">
    <name type="scientific">Fagus sylvatica</name>
    <name type="common">Beechnut</name>
    <dbReference type="NCBI Taxonomy" id="28930"/>
    <lineage>
        <taxon>Eukaryota</taxon>
        <taxon>Viridiplantae</taxon>
        <taxon>Streptophyta</taxon>
        <taxon>Embryophyta</taxon>
        <taxon>Tracheophyta</taxon>
        <taxon>Spermatophyta</taxon>
        <taxon>Magnoliopsida</taxon>
        <taxon>eudicotyledons</taxon>
        <taxon>Gunneridae</taxon>
        <taxon>Pentapetalae</taxon>
        <taxon>rosids</taxon>
        <taxon>fabids</taxon>
        <taxon>Fagales</taxon>
        <taxon>Fagaceae</taxon>
        <taxon>Fagus</taxon>
    </lineage>
</organism>
<dbReference type="PANTHER" id="PTHR47074:SF48">
    <property type="entry name" value="POLYNUCLEOTIDYL TRANSFERASE, RIBONUCLEASE H-LIKE SUPERFAMILY PROTEIN"/>
    <property type="match status" value="1"/>
</dbReference>
<evidence type="ECO:0000259" key="1">
    <source>
        <dbReference type="Pfam" id="PF13966"/>
    </source>
</evidence>
<sequence>MDAVVRRFWWNPKKDSDIWKDPWVPWLPNFIPLPRYDSTHRNLVVACLINQSTRYWNVALLEELFDDASVTTILKIPIPVNPRPNRLAWILNSNGKFSIKSAVRCHQLVPNASTNVDGWTKLWNLNMHERLEMLIWRIGSDILPHKLQFGFEDPLCPVCRLELETPIHILNSCPAARAIWFGQAWGFRPNSITLSNCLDIVKLVINPPMCSVSFNKSSKEKVAIQIALTLDYIWSLRNNFVFNGPYTHLHNSLRALKLRVAEHLAIVEEDGRISLAPLIIWKPPPPNIVKFNTDAAVKSTYSSIAVVACDDTGLVLKAWAKCLGSSDPIIVEALAIKWALELAKLEVSMISLWRVILRVALKLCWVTLLHLVGRLTLYVLM</sequence>
<dbReference type="PANTHER" id="PTHR47074">
    <property type="entry name" value="BNAC02G40300D PROTEIN"/>
    <property type="match status" value="1"/>
</dbReference>
<dbReference type="Pfam" id="PF13966">
    <property type="entry name" value="zf-RVT"/>
    <property type="match status" value="1"/>
</dbReference>
<accession>A0A2N9G3A0</accession>
<gene>
    <name evidence="2" type="ORF">FSB_LOCUS21934</name>
</gene>
<dbReference type="EMBL" id="OIVN01001446">
    <property type="protein sequence ID" value="SPC94052.1"/>
    <property type="molecule type" value="Genomic_DNA"/>
</dbReference>
<reference evidence="2" key="1">
    <citation type="submission" date="2018-02" db="EMBL/GenBank/DDBJ databases">
        <authorList>
            <person name="Cohen D.B."/>
            <person name="Kent A.D."/>
        </authorList>
    </citation>
    <scope>NUCLEOTIDE SEQUENCE</scope>
</reference>
<dbReference type="InterPro" id="IPR026960">
    <property type="entry name" value="RVT-Znf"/>
</dbReference>
<protein>
    <recommendedName>
        <fullName evidence="1">Reverse transcriptase zinc-binding domain-containing protein</fullName>
    </recommendedName>
</protein>
<name>A0A2N9G3A0_FAGSY</name>
<dbReference type="InterPro" id="IPR052929">
    <property type="entry name" value="RNase_H-like_EbsB-rel"/>
</dbReference>